<evidence type="ECO:0000313" key="2">
    <source>
        <dbReference type="EMBL" id="AKT38667.1"/>
    </source>
</evidence>
<dbReference type="EMBL" id="CP012159">
    <property type="protein sequence ID" value="AKT38667.1"/>
    <property type="molecule type" value="Genomic_DNA"/>
</dbReference>
<feature type="chain" id="PRO_5005459266" evidence="1">
    <location>
        <begin position="27"/>
        <end position="211"/>
    </location>
</feature>
<dbReference type="SUPFAM" id="SSF56925">
    <property type="entry name" value="OMPA-like"/>
    <property type="match status" value="1"/>
</dbReference>
<dbReference type="RefSeq" id="WP_050430868.1">
    <property type="nucleotide sequence ID" value="NZ_CP012159.1"/>
</dbReference>
<dbReference type="PATRIC" id="fig|52.7.peg.3092"/>
<keyword evidence="3" id="KW-1185">Reference proteome</keyword>
<organism evidence="2 3">
    <name type="scientific">Chondromyces crocatus</name>
    <dbReference type="NCBI Taxonomy" id="52"/>
    <lineage>
        <taxon>Bacteria</taxon>
        <taxon>Pseudomonadati</taxon>
        <taxon>Myxococcota</taxon>
        <taxon>Polyangia</taxon>
        <taxon>Polyangiales</taxon>
        <taxon>Polyangiaceae</taxon>
        <taxon>Chondromyces</taxon>
    </lineage>
</organism>
<protein>
    <submittedName>
        <fullName evidence="2">Uncharacterized protein</fullName>
    </submittedName>
</protein>
<dbReference type="AlphaFoldDB" id="A0A0K1EDB0"/>
<feature type="signal peptide" evidence="1">
    <location>
        <begin position="1"/>
        <end position="26"/>
    </location>
</feature>
<dbReference type="Proteomes" id="UP000067626">
    <property type="component" value="Chromosome"/>
</dbReference>
<proteinExistence type="predicted"/>
<dbReference type="InterPro" id="IPR011250">
    <property type="entry name" value="OMP/PagP_B-barrel"/>
</dbReference>
<accession>A0A0K1EDB0</accession>
<dbReference type="Gene3D" id="2.40.160.20">
    <property type="match status" value="1"/>
</dbReference>
<reference evidence="2 3" key="1">
    <citation type="submission" date="2015-07" db="EMBL/GenBank/DDBJ databases">
        <title>Genome analysis of myxobacterium Chondromyces crocatus Cm c5 reveals a high potential for natural compound synthesis and the genetic basis for the loss of fruiting body formation.</title>
        <authorList>
            <person name="Zaburannyi N."/>
            <person name="Bunk B."/>
            <person name="Maier J."/>
            <person name="Overmann J."/>
            <person name="Mueller R."/>
        </authorList>
    </citation>
    <scope>NUCLEOTIDE SEQUENCE [LARGE SCALE GENOMIC DNA]</scope>
    <source>
        <strain evidence="2 3">Cm c5</strain>
    </source>
</reference>
<keyword evidence="1" id="KW-0732">Signal</keyword>
<gene>
    <name evidence="2" type="ORF">CMC5_028150</name>
</gene>
<dbReference type="KEGG" id="ccro:CMC5_028150"/>
<evidence type="ECO:0000256" key="1">
    <source>
        <dbReference type="SAM" id="SignalP"/>
    </source>
</evidence>
<evidence type="ECO:0000313" key="3">
    <source>
        <dbReference type="Proteomes" id="UP000067626"/>
    </source>
</evidence>
<sequence>MNTLGFVSMGFAVVAVGLTFTGAASAQSSSYARDYPDLNVRNVPPSDKPLIRKIPQPDYSLEGGFGIVGYLDGAASIGPAWNVRFTAAFNQRFAGELSYMGSSSSVAQTDSSLVMTALDASARFNILLADQAFVQPFVAAGLGYAGFAGEGGDPFTVTVPVAAGVERLLTEHVKVGARFNVRPTFFDDIGTGPETQGADSWQVVGQVGGAF</sequence>
<name>A0A0K1EDB0_CHOCO</name>